<name>A0A538U4W5_UNCEI</name>
<sequence>MIVNSASTVMTRRMNLGDILLDGLFAGAIGAISVALWFLVLDGLAGRPFFTPALLGTVLLHGGSAAGQGVTVAPLPVAAYTAFHFLAFLAVGVGFSWLMTLFERFPIVGFVLLVVFVCLQLGFFALNVALGAELVGQLRAWTVVVANLLAAGSMSLYLWKRHPQIREALRHVWDQEA</sequence>
<reference evidence="2 3" key="1">
    <citation type="journal article" date="2019" name="Nat. Microbiol.">
        <title>Mediterranean grassland soil C-N compound turnover is dependent on rainfall and depth, and is mediated by genomically divergent microorganisms.</title>
        <authorList>
            <person name="Diamond S."/>
            <person name="Andeer P.F."/>
            <person name="Li Z."/>
            <person name="Crits-Christoph A."/>
            <person name="Burstein D."/>
            <person name="Anantharaman K."/>
            <person name="Lane K.R."/>
            <person name="Thomas B.C."/>
            <person name="Pan C."/>
            <person name="Northen T.R."/>
            <person name="Banfield J.F."/>
        </authorList>
    </citation>
    <scope>NUCLEOTIDE SEQUENCE [LARGE SCALE GENOMIC DNA]</scope>
    <source>
        <strain evidence="2">WS_11</strain>
    </source>
</reference>
<dbReference type="EMBL" id="VBPB01000206">
    <property type="protein sequence ID" value="TMQ70759.1"/>
    <property type="molecule type" value="Genomic_DNA"/>
</dbReference>
<feature type="transmembrane region" description="Helical" evidence="1">
    <location>
        <begin position="105"/>
        <end position="126"/>
    </location>
</feature>
<dbReference type="Proteomes" id="UP000319771">
    <property type="component" value="Unassembled WGS sequence"/>
</dbReference>
<evidence type="ECO:0000256" key="1">
    <source>
        <dbReference type="SAM" id="Phobius"/>
    </source>
</evidence>
<organism evidence="2 3">
    <name type="scientific">Eiseniibacteriota bacterium</name>
    <dbReference type="NCBI Taxonomy" id="2212470"/>
    <lineage>
        <taxon>Bacteria</taxon>
        <taxon>Candidatus Eiseniibacteriota</taxon>
    </lineage>
</organism>
<evidence type="ECO:0000313" key="3">
    <source>
        <dbReference type="Proteomes" id="UP000319771"/>
    </source>
</evidence>
<comment type="caution">
    <text evidence="2">The sequence shown here is derived from an EMBL/GenBank/DDBJ whole genome shotgun (WGS) entry which is preliminary data.</text>
</comment>
<keyword evidence="1" id="KW-0472">Membrane</keyword>
<keyword evidence="1" id="KW-0812">Transmembrane</keyword>
<protein>
    <submittedName>
        <fullName evidence="2">Uncharacterized protein</fullName>
    </submittedName>
</protein>
<feature type="transmembrane region" description="Helical" evidence="1">
    <location>
        <begin position="20"/>
        <end position="40"/>
    </location>
</feature>
<feature type="transmembrane region" description="Helical" evidence="1">
    <location>
        <begin position="77"/>
        <end position="98"/>
    </location>
</feature>
<gene>
    <name evidence="2" type="ORF">E6K81_11880</name>
</gene>
<dbReference type="AlphaFoldDB" id="A0A538U4W5"/>
<proteinExistence type="predicted"/>
<accession>A0A538U4W5</accession>
<evidence type="ECO:0000313" key="2">
    <source>
        <dbReference type="EMBL" id="TMQ70759.1"/>
    </source>
</evidence>
<feature type="transmembrane region" description="Helical" evidence="1">
    <location>
        <begin position="138"/>
        <end position="159"/>
    </location>
</feature>
<keyword evidence="1" id="KW-1133">Transmembrane helix</keyword>